<evidence type="ECO:0000256" key="1">
    <source>
        <dbReference type="ARBA" id="ARBA00001946"/>
    </source>
</evidence>
<dbReference type="Proteomes" id="UP001596267">
    <property type="component" value="Unassembled WGS sequence"/>
</dbReference>
<evidence type="ECO:0000313" key="5">
    <source>
        <dbReference type="EMBL" id="MFC6386681.1"/>
    </source>
</evidence>
<comment type="caution">
    <text evidence="5">The sequence shown here is derived from an EMBL/GenBank/DDBJ whole genome shotgun (WGS) entry which is preliminary data.</text>
</comment>
<dbReference type="PRINTS" id="PR00502">
    <property type="entry name" value="NUDIXFAMILY"/>
</dbReference>
<evidence type="ECO:0000313" key="6">
    <source>
        <dbReference type="Proteomes" id="UP001596267"/>
    </source>
</evidence>
<dbReference type="Gene3D" id="3.90.79.10">
    <property type="entry name" value="Nucleoside Triphosphate Pyrophosphohydrolase"/>
    <property type="match status" value="1"/>
</dbReference>
<dbReference type="PANTHER" id="PTHR43046">
    <property type="entry name" value="GDP-MANNOSE MANNOSYL HYDROLASE"/>
    <property type="match status" value="1"/>
</dbReference>
<dbReference type="PROSITE" id="PS00893">
    <property type="entry name" value="NUDIX_BOX"/>
    <property type="match status" value="1"/>
</dbReference>
<dbReference type="PANTHER" id="PTHR43046:SF2">
    <property type="entry name" value="8-OXO-DGTP DIPHOSPHATASE-RELATED"/>
    <property type="match status" value="1"/>
</dbReference>
<gene>
    <name evidence="5" type="ORF">ACFP7A_08705</name>
</gene>
<reference evidence="6" key="1">
    <citation type="journal article" date="2019" name="Int. J. Syst. Evol. Microbiol.">
        <title>The Global Catalogue of Microorganisms (GCM) 10K type strain sequencing project: providing services to taxonomists for standard genome sequencing and annotation.</title>
        <authorList>
            <consortium name="The Broad Institute Genomics Platform"/>
            <consortium name="The Broad Institute Genome Sequencing Center for Infectious Disease"/>
            <person name="Wu L."/>
            <person name="Ma J."/>
        </authorList>
    </citation>
    <scope>NUCLEOTIDE SEQUENCE [LARGE SCALE GENOMIC DNA]</scope>
    <source>
        <strain evidence="6">CCUG 42001</strain>
    </source>
</reference>
<dbReference type="PROSITE" id="PS51462">
    <property type="entry name" value="NUDIX"/>
    <property type="match status" value="1"/>
</dbReference>
<dbReference type="SUPFAM" id="SSF55811">
    <property type="entry name" value="Nudix"/>
    <property type="match status" value="1"/>
</dbReference>
<evidence type="ECO:0000259" key="4">
    <source>
        <dbReference type="PROSITE" id="PS51462"/>
    </source>
</evidence>
<organism evidence="5 6">
    <name type="scientific">Sporolactobacillus kofuensis</name>
    <dbReference type="NCBI Taxonomy" id="269672"/>
    <lineage>
        <taxon>Bacteria</taxon>
        <taxon>Bacillati</taxon>
        <taxon>Bacillota</taxon>
        <taxon>Bacilli</taxon>
        <taxon>Bacillales</taxon>
        <taxon>Sporolactobacillaceae</taxon>
        <taxon>Sporolactobacillus</taxon>
    </lineage>
</organism>
<accession>A0ABW1WG85</accession>
<dbReference type="InterPro" id="IPR020476">
    <property type="entry name" value="Nudix_hydrolase"/>
</dbReference>
<dbReference type="Pfam" id="PF00293">
    <property type="entry name" value="NUDIX"/>
    <property type="match status" value="1"/>
</dbReference>
<feature type="domain" description="Nudix hydrolase" evidence="4">
    <location>
        <begin position="15"/>
        <end position="149"/>
    </location>
</feature>
<protein>
    <submittedName>
        <fullName evidence="5">NUDIX hydrolase</fullName>
    </submittedName>
</protein>
<name>A0ABW1WG85_9BACL</name>
<dbReference type="InterPro" id="IPR015797">
    <property type="entry name" value="NUDIX_hydrolase-like_dom_sf"/>
</dbReference>
<evidence type="ECO:0000256" key="3">
    <source>
        <dbReference type="RuleBase" id="RU003476"/>
    </source>
</evidence>
<sequence>MGYVQELRKQIGHYPVMLVGAVALIVDKQGAVLLQKRKYPEQYWGLPGGLMELGETAEETAKREVFEETGLTIHNLQLFQVYSGVKTPSRAANGDQYFPVTIAYLAEMVAGEWKIDSKESETFEFRSIENLPDLILKNHRIIINEYFLKRGKENK</sequence>
<dbReference type="InterPro" id="IPR020084">
    <property type="entry name" value="NUDIX_hydrolase_CS"/>
</dbReference>
<proteinExistence type="inferred from homology"/>
<dbReference type="CDD" id="cd04677">
    <property type="entry name" value="NUDIX_Hydrolase"/>
    <property type="match status" value="1"/>
</dbReference>
<dbReference type="EMBL" id="JBHSTQ010000007">
    <property type="protein sequence ID" value="MFC6386681.1"/>
    <property type="molecule type" value="Genomic_DNA"/>
</dbReference>
<dbReference type="GO" id="GO:0016787">
    <property type="term" value="F:hydrolase activity"/>
    <property type="evidence" value="ECO:0007669"/>
    <property type="project" value="UniProtKB-KW"/>
</dbReference>
<dbReference type="RefSeq" id="WP_253076962.1">
    <property type="nucleotide sequence ID" value="NZ_JAMXWN010000013.1"/>
</dbReference>
<keyword evidence="2 3" id="KW-0378">Hydrolase</keyword>
<dbReference type="InterPro" id="IPR000086">
    <property type="entry name" value="NUDIX_hydrolase_dom"/>
</dbReference>
<comment type="cofactor">
    <cofactor evidence="1">
        <name>Mg(2+)</name>
        <dbReference type="ChEBI" id="CHEBI:18420"/>
    </cofactor>
</comment>
<keyword evidence="6" id="KW-1185">Reference proteome</keyword>
<comment type="similarity">
    <text evidence="3">Belongs to the Nudix hydrolase family.</text>
</comment>
<evidence type="ECO:0000256" key="2">
    <source>
        <dbReference type="ARBA" id="ARBA00022801"/>
    </source>
</evidence>